<dbReference type="InterPro" id="IPR010862">
    <property type="entry name" value="DUF1493"/>
</dbReference>
<sequence>MAIIEDIYQLIESECGMNPNKLSPNSDIVDEFCVYGDDFEELMVAYSKQINVNLDTYLWYFHSREEADSPFAFIFPPPDQTVKRIVITPELLLKYANSKAWSINYPEHTLPKRRWDCNSPKK</sequence>
<dbReference type="Proteomes" id="UP000076643">
    <property type="component" value="Unassembled WGS sequence"/>
</dbReference>
<dbReference type="AlphaFoldDB" id="A0A166ZIL3"/>
<accession>A0A166ZIL3</accession>
<protein>
    <recommendedName>
        <fullName evidence="3">DUF1493 family protein</fullName>
    </recommendedName>
</protein>
<dbReference type="InterPro" id="IPR005801">
    <property type="entry name" value="ADC_synthase"/>
</dbReference>
<gene>
    <name evidence="1" type="ORF">N475_25950</name>
</gene>
<dbReference type="EMBL" id="AUYB01000060">
    <property type="protein sequence ID" value="KZN44350.1"/>
    <property type="molecule type" value="Genomic_DNA"/>
</dbReference>
<name>A0A166ZIL3_9GAMM</name>
<dbReference type="Pfam" id="PF07377">
    <property type="entry name" value="DUF1493"/>
    <property type="match status" value="1"/>
</dbReference>
<comment type="caution">
    <text evidence="1">The sequence shown here is derived from an EMBL/GenBank/DDBJ whole genome shotgun (WGS) entry which is preliminary data.</text>
</comment>
<evidence type="ECO:0000313" key="1">
    <source>
        <dbReference type="EMBL" id="KZN44350.1"/>
    </source>
</evidence>
<feature type="non-terminal residue" evidence="1">
    <location>
        <position position="122"/>
    </location>
</feature>
<reference evidence="1 2" key="1">
    <citation type="submission" date="2013-07" db="EMBL/GenBank/DDBJ databases">
        <title>Comparative Genomic and Metabolomic Analysis of Twelve Strains of Pseudoalteromonas luteoviolacea.</title>
        <authorList>
            <person name="Vynne N.G."/>
            <person name="Mansson M."/>
            <person name="Gram L."/>
        </authorList>
    </citation>
    <scope>NUCLEOTIDE SEQUENCE [LARGE SCALE GENOMIC DNA]</scope>
    <source>
        <strain evidence="1 2">DSM 6061</strain>
    </source>
</reference>
<organism evidence="1 2">
    <name type="scientific">Pseudoalteromonas luteoviolacea DSM 6061</name>
    <dbReference type="NCBI Taxonomy" id="1365250"/>
    <lineage>
        <taxon>Bacteria</taxon>
        <taxon>Pseudomonadati</taxon>
        <taxon>Pseudomonadota</taxon>
        <taxon>Gammaproteobacteria</taxon>
        <taxon>Alteromonadales</taxon>
        <taxon>Pseudoalteromonadaceae</taxon>
        <taxon>Pseudoalteromonas</taxon>
    </lineage>
</organism>
<dbReference type="SUPFAM" id="SSF56322">
    <property type="entry name" value="ADC synthase"/>
    <property type="match status" value="1"/>
</dbReference>
<keyword evidence="2" id="KW-1185">Reference proteome</keyword>
<proteinExistence type="predicted"/>
<dbReference type="RefSeq" id="WP_063364648.1">
    <property type="nucleotide sequence ID" value="NZ_AQHB01000040.1"/>
</dbReference>
<evidence type="ECO:0008006" key="3">
    <source>
        <dbReference type="Google" id="ProtNLM"/>
    </source>
</evidence>
<evidence type="ECO:0000313" key="2">
    <source>
        <dbReference type="Proteomes" id="UP000076643"/>
    </source>
</evidence>